<accession>A0A8W8IIG6</accession>
<name>A0A8W8IIG6_MAGGI</name>
<sequence length="134" mass="15921">MYGGWFNYNRVFIREAQTRKDQIIMIQYERLKRNTIGELKRLADFLGINDVDPLLQEIAEKCSFKNLQAADKTVRNDAALSEIMRAMHLKEHPEIYRKGEIGDWKNYFTVAMSETFDKIYTDKMKDIELDIEFD</sequence>
<proteinExistence type="inferred from homology"/>
<evidence type="ECO:0000259" key="3">
    <source>
        <dbReference type="Pfam" id="PF00685"/>
    </source>
</evidence>
<dbReference type="Gene3D" id="3.40.50.300">
    <property type="entry name" value="P-loop containing nucleotide triphosphate hydrolases"/>
    <property type="match status" value="1"/>
</dbReference>
<protein>
    <recommendedName>
        <fullName evidence="3">Sulfotransferase domain-containing protein</fullName>
    </recommendedName>
</protein>
<dbReference type="InterPro" id="IPR000863">
    <property type="entry name" value="Sulfotransferase_dom"/>
</dbReference>
<evidence type="ECO:0000256" key="2">
    <source>
        <dbReference type="ARBA" id="ARBA00022679"/>
    </source>
</evidence>
<dbReference type="SUPFAM" id="SSF52540">
    <property type="entry name" value="P-loop containing nucleoside triphosphate hydrolases"/>
    <property type="match status" value="1"/>
</dbReference>
<evidence type="ECO:0000313" key="5">
    <source>
        <dbReference type="Proteomes" id="UP000005408"/>
    </source>
</evidence>
<dbReference type="AlphaFoldDB" id="A0A8W8IIG6"/>
<dbReference type="Proteomes" id="UP000005408">
    <property type="component" value="Unassembled WGS sequence"/>
</dbReference>
<keyword evidence="2" id="KW-0808">Transferase</keyword>
<feature type="domain" description="Sulfotransferase" evidence="3">
    <location>
        <begin position="2"/>
        <end position="127"/>
    </location>
</feature>
<dbReference type="PANTHER" id="PTHR11783">
    <property type="entry name" value="SULFOTRANSFERASE SULT"/>
    <property type="match status" value="1"/>
</dbReference>
<evidence type="ECO:0000256" key="1">
    <source>
        <dbReference type="ARBA" id="ARBA00005771"/>
    </source>
</evidence>
<keyword evidence="5" id="KW-1185">Reference proteome</keyword>
<reference evidence="4" key="1">
    <citation type="submission" date="2022-08" db="UniProtKB">
        <authorList>
            <consortium name="EnsemblMetazoa"/>
        </authorList>
    </citation>
    <scope>IDENTIFICATION</scope>
    <source>
        <strain evidence="4">05x7-T-G4-1.051#20</strain>
    </source>
</reference>
<dbReference type="GO" id="GO:0008146">
    <property type="term" value="F:sulfotransferase activity"/>
    <property type="evidence" value="ECO:0007669"/>
    <property type="project" value="InterPro"/>
</dbReference>
<evidence type="ECO:0000313" key="4">
    <source>
        <dbReference type="EnsemblMetazoa" id="G14456.1:cds"/>
    </source>
</evidence>
<dbReference type="EnsemblMetazoa" id="G14456.1">
    <property type="protein sequence ID" value="G14456.1:cds"/>
    <property type="gene ID" value="G14456"/>
</dbReference>
<dbReference type="Pfam" id="PF00685">
    <property type="entry name" value="Sulfotransfer_1"/>
    <property type="match status" value="1"/>
</dbReference>
<organism evidence="4 5">
    <name type="scientific">Magallana gigas</name>
    <name type="common">Pacific oyster</name>
    <name type="synonym">Crassostrea gigas</name>
    <dbReference type="NCBI Taxonomy" id="29159"/>
    <lineage>
        <taxon>Eukaryota</taxon>
        <taxon>Metazoa</taxon>
        <taxon>Spiralia</taxon>
        <taxon>Lophotrochozoa</taxon>
        <taxon>Mollusca</taxon>
        <taxon>Bivalvia</taxon>
        <taxon>Autobranchia</taxon>
        <taxon>Pteriomorphia</taxon>
        <taxon>Ostreida</taxon>
        <taxon>Ostreoidea</taxon>
        <taxon>Ostreidae</taxon>
        <taxon>Magallana</taxon>
    </lineage>
</organism>
<dbReference type="InterPro" id="IPR027417">
    <property type="entry name" value="P-loop_NTPase"/>
</dbReference>
<comment type="similarity">
    <text evidence="1">Belongs to the sulfotransferase 1 family.</text>
</comment>